<proteinExistence type="predicted"/>
<evidence type="ECO:0000313" key="2">
    <source>
        <dbReference type="Proteomes" id="UP000030653"/>
    </source>
</evidence>
<accession>M5G9F4</accession>
<keyword evidence="2" id="KW-1185">Reference proteome</keyword>
<organism evidence="1 2">
    <name type="scientific">Dacryopinax primogenitus (strain DJM 731)</name>
    <name type="common">Brown rot fungus</name>
    <dbReference type="NCBI Taxonomy" id="1858805"/>
    <lineage>
        <taxon>Eukaryota</taxon>
        <taxon>Fungi</taxon>
        <taxon>Dikarya</taxon>
        <taxon>Basidiomycota</taxon>
        <taxon>Agaricomycotina</taxon>
        <taxon>Dacrymycetes</taxon>
        <taxon>Dacrymycetales</taxon>
        <taxon>Dacrymycetaceae</taxon>
        <taxon>Dacryopinax</taxon>
    </lineage>
</organism>
<reference evidence="1 2" key="1">
    <citation type="journal article" date="2012" name="Science">
        <title>The Paleozoic origin of enzymatic lignin decomposition reconstructed from 31 fungal genomes.</title>
        <authorList>
            <person name="Floudas D."/>
            <person name="Binder M."/>
            <person name="Riley R."/>
            <person name="Barry K."/>
            <person name="Blanchette R.A."/>
            <person name="Henrissat B."/>
            <person name="Martinez A.T."/>
            <person name="Otillar R."/>
            <person name="Spatafora J.W."/>
            <person name="Yadav J.S."/>
            <person name="Aerts A."/>
            <person name="Benoit I."/>
            <person name="Boyd A."/>
            <person name="Carlson A."/>
            <person name="Copeland A."/>
            <person name="Coutinho P.M."/>
            <person name="de Vries R.P."/>
            <person name="Ferreira P."/>
            <person name="Findley K."/>
            <person name="Foster B."/>
            <person name="Gaskell J."/>
            <person name="Glotzer D."/>
            <person name="Gorecki P."/>
            <person name="Heitman J."/>
            <person name="Hesse C."/>
            <person name="Hori C."/>
            <person name="Igarashi K."/>
            <person name="Jurgens J.A."/>
            <person name="Kallen N."/>
            <person name="Kersten P."/>
            <person name="Kohler A."/>
            <person name="Kuees U."/>
            <person name="Kumar T.K.A."/>
            <person name="Kuo A."/>
            <person name="LaButti K."/>
            <person name="Larrondo L.F."/>
            <person name="Lindquist E."/>
            <person name="Ling A."/>
            <person name="Lombard V."/>
            <person name="Lucas S."/>
            <person name="Lundell T."/>
            <person name="Martin R."/>
            <person name="McLaughlin D.J."/>
            <person name="Morgenstern I."/>
            <person name="Morin E."/>
            <person name="Murat C."/>
            <person name="Nagy L.G."/>
            <person name="Nolan M."/>
            <person name="Ohm R.A."/>
            <person name="Patyshakuliyeva A."/>
            <person name="Rokas A."/>
            <person name="Ruiz-Duenas F.J."/>
            <person name="Sabat G."/>
            <person name="Salamov A."/>
            <person name="Samejima M."/>
            <person name="Schmutz J."/>
            <person name="Slot J.C."/>
            <person name="St John F."/>
            <person name="Stenlid J."/>
            <person name="Sun H."/>
            <person name="Sun S."/>
            <person name="Syed K."/>
            <person name="Tsang A."/>
            <person name="Wiebenga A."/>
            <person name="Young D."/>
            <person name="Pisabarro A."/>
            <person name="Eastwood D.C."/>
            <person name="Martin F."/>
            <person name="Cullen D."/>
            <person name="Grigoriev I.V."/>
            <person name="Hibbett D.S."/>
        </authorList>
    </citation>
    <scope>NUCLEOTIDE SEQUENCE [LARGE SCALE GENOMIC DNA]</scope>
    <source>
        <strain evidence="1 2">DJM-731 SS1</strain>
    </source>
</reference>
<dbReference type="STRING" id="1858805.M5G9F4"/>
<sequence length="262" mass="28711">MAQQATVSTFWVTPQQAEPPVTLQSWPPLWPPRSRVGMPGGPPIANPHSLLDFLCARGEDIVDSTLHSKRGSSTTNNLWLQTAPQLIYGNSACFDQFVVELAPWLAAIPVTSLWNGPLEPDPLPACSDEGDIHIALQRDFLPRVRAALRLLRNHFAPGTVHGEVPSAIPAPFSKVSITVDQCHAGFYLPHWDKALRNTSPPHKPDLLGYRLGDGVMPPPAQLLVPPQHPPQRLAQTLFPWHSNRLAGETSLLGSFVTTVQNK</sequence>
<evidence type="ECO:0000313" key="1">
    <source>
        <dbReference type="EMBL" id="EJU00423.1"/>
    </source>
</evidence>
<dbReference type="EMBL" id="JH795867">
    <property type="protein sequence ID" value="EJU00423.1"/>
    <property type="molecule type" value="Genomic_DNA"/>
</dbReference>
<gene>
    <name evidence="1" type="ORF">DACRYDRAFT_109145</name>
</gene>
<dbReference type="HOGENOM" id="CLU_1061823_0_0_1"/>
<protein>
    <submittedName>
        <fullName evidence="1">Uncharacterized protein</fullName>
    </submittedName>
</protein>
<name>M5G9F4_DACPD</name>
<dbReference type="RefSeq" id="XP_040627320.1">
    <property type="nucleotide sequence ID" value="XM_040768823.1"/>
</dbReference>
<dbReference type="AlphaFoldDB" id="M5G9F4"/>
<dbReference type="Proteomes" id="UP000030653">
    <property type="component" value="Unassembled WGS sequence"/>
</dbReference>
<dbReference type="GeneID" id="63683885"/>